<organism evidence="2 3">
    <name type="scientific">Prorocentrum cordatum</name>
    <dbReference type="NCBI Taxonomy" id="2364126"/>
    <lineage>
        <taxon>Eukaryota</taxon>
        <taxon>Sar</taxon>
        <taxon>Alveolata</taxon>
        <taxon>Dinophyceae</taxon>
        <taxon>Prorocentrales</taxon>
        <taxon>Prorocentraceae</taxon>
        <taxon>Prorocentrum</taxon>
    </lineage>
</organism>
<evidence type="ECO:0000313" key="2">
    <source>
        <dbReference type="EMBL" id="CAK0856070.1"/>
    </source>
</evidence>
<gene>
    <name evidence="2" type="ORF">PCOR1329_LOCUS46534</name>
</gene>
<evidence type="ECO:0000313" key="3">
    <source>
        <dbReference type="Proteomes" id="UP001189429"/>
    </source>
</evidence>
<dbReference type="EMBL" id="CAUYUJ010015600">
    <property type="protein sequence ID" value="CAK0856070.1"/>
    <property type="molecule type" value="Genomic_DNA"/>
</dbReference>
<feature type="coiled-coil region" evidence="1">
    <location>
        <begin position="161"/>
        <end position="209"/>
    </location>
</feature>
<reference evidence="2" key="1">
    <citation type="submission" date="2023-10" db="EMBL/GenBank/DDBJ databases">
        <authorList>
            <person name="Chen Y."/>
            <person name="Shah S."/>
            <person name="Dougan E. K."/>
            <person name="Thang M."/>
            <person name="Chan C."/>
        </authorList>
    </citation>
    <scope>NUCLEOTIDE SEQUENCE [LARGE SCALE GENOMIC DNA]</scope>
</reference>
<accession>A0ABN9U9T1</accession>
<evidence type="ECO:0000256" key="1">
    <source>
        <dbReference type="SAM" id="Coils"/>
    </source>
</evidence>
<keyword evidence="3" id="KW-1185">Reference proteome</keyword>
<sequence>MWRRRTHQYCVPLLEAASNAATAGAALAAGLAAGGLAGGSCLGSQDLGRPMALPLVYAPAHRGDSVPPWSDVAAKDREIAQLKAQLKAASAPAVGEGASDAEDPQGRLAEIASLLRALGSSTDPAIMGAREALSKEREAIKLRIVEAKPFAGQLHHYTTRIDALVQAKDKRQAALQDLQEQRKRLDDRITETEGQIAEITAEVQELEALRWKVSAKAPTAAPGECSLRALVPAVDISVEKMGEMLQGLGADDQLAQSVATVFSQLRALADKAAAAGPNGSARVKPEVHDTTNVVLDKAAFGLAYLVKFMLVFWLVKFWTDINLIYDILLKIGFHSGSIMAMTSDSLSYRIQRAITGFMVYGLRPHPRAEAALAEVGCARFPPRRQWARVKQLIDQASEGVTLAAAWDGVIATMEHEILNRNDIMDMTQRGLYHGRAGPDQWVWKRVQAVVPPRPKRLSAYQQYGKWCRHLRSTYTRMHTALQRIMDEADANRFPARLLPDIYGQHGHYVNSLGSLDQGLAKEQRLFAQLSRDLQGFFARVVRTDWVGPLLDYEDRLQLHSLRDRFYEPDFLDRIDQALDKVNRVTEAIRKFAGIEWAQWAKQAFQNGAGKAHRYTRVRELQETLQYAEKDRGQPHHMADECLEFWKGVWTIHDDTAVATPAGGASWLRCNGDEPRFILCGARACCPLLRMELELAGWTSIDDALAEAGMLPMSEWTRGKLTRLRKAELSSMCEACALGPGTGLKTVVLGALMELHEARFGGV</sequence>
<dbReference type="Proteomes" id="UP001189429">
    <property type="component" value="Unassembled WGS sequence"/>
</dbReference>
<comment type="caution">
    <text evidence="2">The sequence shown here is derived from an EMBL/GenBank/DDBJ whole genome shotgun (WGS) entry which is preliminary data.</text>
</comment>
<keyword evidence="1" id="KW-0175">Coiled coil</keyword>
<name>A0ABN9U9T1_9DINO</name>
<protein>
    <submittedName>
        <fullName evidence="2">Uncharacterized protein</fullName>
    </submittedName>
</protein>
<proteinExistence type="predicted"/>